<organism evidence="1 2">
    <name type="scientific">Micromonospora radicis</name>
    <dbReference type="NCBI Taxonomy" id="1894971"/>
    <lineage>
        <taxon>Bacteria</taxon>
        <taxon>Bacillati</taxon>
        <taxon>Actinomycetota</taxon>
        <taxon>Actinomycetes</taxon>
        <taxon>Micromonosporales</taxon>
        <taxon>Micromonosporaceae</taxon>
        <taxon>Micromonospora</taxon>
    </lineage>
</organism>
<sequence>MTPEPCTDGTFRHLSVDLHPLGGGDDGMTGYTLCSAPERPVRGDDQSAIEFPYDLYRTDTCVDIAALPPCVECLRVAGLLADPDTAPPLHRSPRLDFPAELTGDAIRGLLATDIATGASLGRRAAVHLLTFTAVPDQPGFADFVERISLVWGADGTVETGQVRDWAVLAGFAADADVPDRDRQMIAVAASLAGGPPVGLDAVVSFVDDPAAARRVIEAIAIASGHGDRWEFTEKPAPNVDI</sequence>
<dbReference type="Proteomes" id="UP000283832">
    <property type="component" value="Unassembled WGS sequence"/>
</dbReference>
<dbReference type="EMBL" id="QXEC01000043">
    <property type="protein sequence ID" value="RIV31332.1"/>
    <property type="molecule type" value="Genomic_DNA"/>
</dbReference>
<dbReference type="OrthoDB" id="3357690at2"/>
<dbReference type="AlphaFoldDB" id="A0A418MN31"/>
<name>A0A418MN31_9ACTN</name>
<reference evidence="1 2" key="1">
    <citation type="submission" date="2018-08" db="EMBL/GenBank/DDBJ databases">
        <title>Jishengella sp. nov., isolated from a root of Azadirachta indica A. Juss. var. siamensis Valenton.</title>
        <authorList>
            <person name="Kuncharoen N."/>
            <person name="Tanasupawat S."/>
            <person name="Kudo T."/>
            <person name="Ohkuma M."/>
        </authorList>
    </citation>
    <scope>NUCLEOTIDE SEQUENCE [LARGE SCALE GENOMIC DNA]</scope>
    <source>
        <strain evidence="1 2">AZ1-13</strain>
    </source>
</reference>
<evidence type="ECO:0000313" key="2">
    <source>
        <dbReference type="Proteomes" id="UP000283832"/>
    </source>
</evidence>
<evidence type="ECO:0000313" key="1">
    <source>
        <dbReference type="EMBL" id="RIV31332.1"/>
    </source>
</evidence>
<proteinExistence type="predicted"/>
<protein>
    <submittedName>
        <fullName evidence="1">Uncharacterized protein</fullName>
    </submittedName>
</protein>
<gene>
    <name evidence="1" type="ORF">D2L64_25800</name>
</gene>
<comment type="caution">
    <text evidence="1">The sequence shown here is derived from an EMBL/GenBank/DDBJ whole genome shotgun (WGS) entry which is preliminary data.</text>
</comment>
<accession>A0A418MN31</accession>
<keyword evidence="2" id="KW-1185">Reference proteome</keyword>